<feature type="transmembrane region" description="Helical" evidence="1">
    <location>
        <begin position="108"/>
        <end position="131"/>
    </location>
</feature>
<dbReference type="HOGENOM" id="CLU_104656_0_0_12"/>
<dbReference type="eggNOG" id="ENOG5034CB1">
    <property type="taxonomic scope" value="Bacteria"/>
</dbReference>
<dbReference type="KEGG" id="tsu:Tresu_1272"/>
<sequence>MENATTLSRMKNFHFILIIFILSLFLPLQVFPQSSENTDSTPEPYTENEFPQWSKDLRRFEIVSLGAVPFVAISVNLGYSAYQYFSGNSSTFETPFSKGTSFTEGEQMKIFCASVGAGMIIGFSDLAINLVKRHNEKKRQQKILESHDQIIVVPFQENENTKNENLNSEQ</sequence>
<keyword evidence="1" id="KW-0472">Membrane</keyword>
<proteinExistence type="predicted"/>
<evidence type="ECO:0000313" key="2">
    <source>
        <dbReference type="EMBL" id="AEB14180.1"/>
    </source>
</evidence>
<gene>
    <name evidence="2" type="ordered locus">Tresu_1272</name>
</gene>
<organism evidence="2 3">
    <name type="scientific">Treponema succinifaciens (strain ATCC 33096 / DSM 2489 / 6091)</name>
    <dbReference type="NCBI Taxonomy" id="869209"/>
    <lineage>
        <taxon>Bacteria</taxon>
        <taxon>Pseudomonadati</taxon>
        <taxon>Spirochaetota</taxon>
        <taxon>Spirochaetia</taxon>
        <taxon>Spirochaetales</taxon>
        <taxon>Treponemataceae</taxon>
        <taxon>Treponema</taxon>
    </lineage>
</organism>
<dbReference type="Proteomes" id="UP000006852">
    <property type="component" value="Chromosome"/>
</dbReference>
<keyword evidence="1" id="KW-0812">Transmembrane</keyword>
<dbReference type="AlphaFoldDB" id="F2NRU4"/>
<feature type="transmembrane region" description="Helical" evidence="1">
    <location>
        <begin position="12"/>
        <end position="31"/>
    </location>
</feature>
<evidence type="ECO:0000256" key="1">
    <source>
        <dbReference type="SAM" id="Phobius"/>
    </source>
</evidence>
<dbReference type="EMBL" id="CP002631">
    <property type="protein sequence ID" value="AEB14180.1"/>
    <property type="molecule type" value="Genomic_DNA"/>
</dbReference>
<reference evidence="3" key="2">
    <citation type="submission" date="2011-04" db="EMBL/GenBank/DDBJ databases">
        <title>The complete genome of chromosome of Treponema succinifaciens DSM 2489.</title>
        <authorList>
            <person name="Lucas S."/>
            <person name="Copeland A."/>
            <person name="Lapidus A."/>
            <person name="Bruce D."/>
            <person name="Goodwin L."/>
            <person name="Pitluck S."/>
            <person name="Peters L."/>
            <person name="Kyrpides N."/>
            <person name="Mavromatis K."/>
            <person name="Ivanova N."/>
            <person name="Ovchinnikova G."/>
            <person name="Teshima H."/>
            <person name="Detter J.C."/>
            <person name="Tapia R."/>
            <person name="Han C."/>
            <person name="Land M."/>
            <person name="Hauser L."/>
            <person name="Markowitz V."/>
            <person name="Cheng J.-F."/>
            <person name="Hugenholtz P."/>
            <person name="Woyke T."/>
            <person name="Wu D."/>
            <person name="Gronow S."/>
            <person name="Wellnitz S."/>
            <person name="Brambilla E."/>
            <person name="Klenk H.-P."/>
            <person name="Eisen J.A."/>
        </authorList>
    </citation>
    <scope>NUCLEOTIDE SEQUENCE [LARGE SCALE GENOMIC DNA]</scope>
    <source>
        <strain evidence="3">ATCC 33096 / DSM 2489 / 6091</strain>
    </source>
</reference>
<evidence type="ECO:0000313" key="3">
    <source>
        <dbReference type="Proteomes" id="UP000006852"/>
    </source>
</evidence>
<reference evidence="2 3" key="1">
    <citation type="journal article" date="2011" name="Stand. Genomic Sci.">
        <title>Complete genome sequence of Treponema succinifaciens type strain (6091).</title>
        <authorList>
            <person name="Han C."/>
            <person name="Gronow S."/>
            <person name="Teshima H."/>
            <person name="Lapidus A."/>
            <person name="Nolan M."/>
            <person name="Lucas S."/>
            <person name="Hammon N."/>
            <person name="Deshpande S."/>
            <person name="Cheng J.F."/>
            <person name="Zeytun A."/>
            <person name="Tapia R."/>
            <person name="Goodwin L."/>
            <person name="Pitluck S."/>
            <person name="Liolios K."/>
            <person name="Pagani I."/>
            <person name="Ivanova N."/>
            <person name="Mavromatis K."/>
            <person name="Mikhailova N."/>
            <person name="Huntemann M."/>
            <person name="Pati A."/>
            <person name="Chen A."/>
            <person name="Palaniappan K."/>
            <person name="Land M."/>
            <person name="Hauser L."/>
            <person name="Brambilla E.M."/>
            <person name="Rohde M."/>
            <person name="Goker M."/>
            <person name="Woyke T."/>
            <person name="Bristow J."/>
            <person name="Eisen J.A."/>
            <person name="Markowitz V."/>
            <person name="Hugenholtz P."/>
            <person name="Kyrpides N.C."/>
            <person name="Klenk H.P."/>
            <person name="Detter J.C."/>
        </authorList>
    </citation>
    <scope>NUCLEOTIDE SEQUENCE [LARGE SCALE GENOMIC DNA]</scope>
    <source>
        <strain evidence="3">ATCC 33096 / DSM 2489 / 6091</strain>
    </source>
</reference>
<name>F2NRU4_TRES6</name>
<accession>F2NRU4</accession>
<keyword evidence="1" id="KW-1133">Transmembrane helix</keyword>
<dbReference type="STRING" id="869209.Tresu_1272"/>
<protein>
    <submittedName>
        <fullName evidence="2">Uncharacterized protein</fullName>
    </submittedName>
</protein>
<keyword evidence="3" id="KW-1185">Reference proteome</keyword>